<gene>
    <name evidence="1" type="ORF">BDV39DRAFT_204590</name>
</gene>
<accession>A0A5N6X3V7</accession>
<protein>
    <submittedName>
        <fullName evidence="1">Uncharacterized protein</fullName>
    </submittedName>
</protein>
<sequence length="303" mass="34243">MTENILMAFNGQLDLRVAYTYTLNQIHDFLSDVVNQPGFYGISINQVSELVRIRAEIMRLSLPRGEEYDAAALRPRQHIHRAINPRWSSVPPARVSRFRLLRHRHNDVDFWSATDLLGLFLSSIGRAPLGATKRSFYLPLTAVYGKWCSKVCSTPPAFVVQCSWREAPGERPKFFLGASLAGHRASKATTGSWRHVLDRARYYIICSEPLKLAGWSPKRSPSLQAYGPTFGKPFGRGQQAPTQVYGLALCKWYLRATQYDDRLSGPIWGNLWNPCLNCQELIRTWKGDVNNFLQGYGAQGAPP</sequence>
<evidence type="ECO:0000313" key="2">
    <source>
        <dbReference type="Proteomes" id="UP000325945"/>
    </source>
</evidence>
<dbReference type="EMBL" id="ML741789">
    <property type="protein sequence ID" value="KAE8327874.1"/>
    <property type="molecule type" value="Genomic_DNA"/>
</dbReference>
<reference evidence="2" key="1">
    <citation type="submission" date="2019-04" db="EMBL/GenBank/DDBJ databases">
        <title>Friends and foes A comparative genomics studyof 23 Aspergillus species from section Flavi.</title>
        <authorList>
            <consortium name="DOE Joint Genome Institute"/>
            <person name="Kjaerbolling I."/>
            <person name="Vesth T."/>
            <person name="Frisvad J.C."/>
            <person name="Nybo J.L."/>
            <person name="Theobald S."/>
            <person name="Kildgaard S."/>
            <person name="Isbrandt T."/>
            <person name="Kuo A."/>
            <person name="Sato A."/>
            <person name="Lyhne E.K."/>
            <person name="Kogle M.E."/>
            <person name="Wiebenga A."/>
            <person name="Kun R.S."/>
            <person name="Lubbers R.J."/>
            <person name="Makela M.R."/>
            <person name="Barry K."/>
            <person name="Chovatia M."/>
            <person name="Clum A."/>
            <person name="Daum C."/>
            <person name="Haridas S."/>
            <person name="He G."/>
            <person name="LaButti K."/>
            <person name="Lipzen A."/>
            <person name="Mondo S."/>
            <person name="Riley R."/>
            <person name="Salamov A."/>
            <person name="Simmons B.A."/>
            <person name="Magnuson J.K."/>
            <person name="Henrissat B."/>
            <person name="Mortensen U.H."/>
            <person name="Larsen T.O."/>
            <person name="Devries R.P."/>
            <person name="Grigoriev I.V."/>
            <person name="Machida M."/>
            <person name="Baker S.E."/>
            <person name="Andersen M.R."/>
        </authorList>
    </citation>
    <scope>NUCLEOTIDE SEQUENCE [LARGE SCALE GENOMIC DNA]</scope>
    <source>
        <strain evidence="2">CBS 130017</strain>
    </source>
</reference>
<dbReference type="Proteomes" id="UP000325945">
    <property type="component" value="Unassembled WGS sequence"/>
</dbReference>
<organism evidence="1 2">
    <name type="scientific">Aspergillus sergii</name>
    <dbReference type="NCBI Taxonomy" id="1034303"/>
    <lineage>
        <taxon>Eukaryota</taxon>
        <taxon>Fungi</taxon>
        <taxon>Dikarya</taxon>
        <taxon>Ascomycota</taxon>
        <taxon>Pezizomycotina</taxon>
        <taxon>Eurotiomycetes</taxon>
        <taxon>Eurotiomycetidae</taxon>
        <taxon>Eurotiales</taxon>
        <taxon>Aspergillaceae</taxon>
        <taxon>Aspergillus</taxon>
        <taxon>Aspergillus subgen. Circumdati</taxon>
    </lineage>
</organism>
<dbReference type="AlphaFoldDB" id="A0A5N6X3V7"/>
<evidence type="ECO:0000313" key="1">
    <source>
        <dbReference type="EMBL" id="KAE8327874.1"/>
    </source>
</evidence>
<name>A0A5N6X3V7_9EURO</name>
<keyword evidence="2" id="KW-1185">Reference proteome</keyword>
<proteinExistence type="predicted"/>